<gene>
    <name evidence="2" type="ORF">F8388_013928</name>
</gene>
<evidence type="ECO:0000313" key="3">
    <source>
        <dbReference type="Proteomes" id="UP000525078"/>
    </source>
</evidence>
<accession>A0A7J6F830</accession>
<organism evidence="2 3">
    <name type="scientific">Cannabis sativa</name>
    <name type="common">Hemp</name>
    <name type="synonym">Marijuana</name>
    <dbReference type="NCBI Taxonomy" id="3483"/>
    <lineage>
        <taxon>Eukaryota</taxon>
        <taxon>Viridiplantae</taxon>
        <taxon>Streptophyta</taxon>
        <taxon>Embryophyta</taxon>
        <taxon>Tracheophyta</taxon>
        <taxon>Spermatophyta</taxon>
        <taxon>Magnoliopsida</taxon>
        <taxon>eudicotyledons</taxon>
        <taxon>Gunneridae</taxon>
        <taxon>Pentapetalae</taxon>
        <taxon>rosids</taxon>
        <taxon>fabids</taxon>
        <taxon>Rosales</taxon>
        <taxon>Cannabaceae</taxon>
        <taxon>Cannabis</taxon>
    </lineage>
</organism>
<dbReference type="Proteomes" id="UP000525078">
    <property type="component" value="Unassembled WGS sequence"/>
</dbReference>
<name>A0A7J6F830_CANSA</name>
<evidence type="ECO:0000313" key="2">
    <source>
        <dbReference type="EMBL" id="KAF4366863.1"/>
    </source>
</evidence>
<dbReference type="Pfam" id="PF07145">
    <property type="entry name" value="PAM2"/>
    <property type="match status" value="1"/>
</dbReference>
<proteinExistence type="predicted"/>
<protein>
    <submittedName>
        <fullName evidence="2">Uncharacterized protein</fullName>
    </submittedName>
</protein>
<dbReference type="EMBL" id="JAATIP010000146">
    <property type="protein sequence ID" value="KAF4366863.1"/>
    <property type="molecule type" value="Genomic_DNA"/>
</dbReference>
<dbReference type="AlphaFoldDB" id="A0A7J6F830"/>
<reference evidence="2 3" key="1">
    <citation type="journal article" date="2020" name="bioRxiv">
        <title>Sequence and annotation of 42 cannabis genomes reveals extensive copy number variation in cannabinoid synthesis and pathogen resistance genes.</title>
        <authorList>
            <person name="Mckernan K.J."/>
            <person name="Helbert Y."/>
            <person name="Kane L.T."/>
            <person name="Ebling H."/>
            <person name="Zhang L."/>
            <person name="Liu B."/>
            <person name="Eaton Z."/>
            <person name="Mclaughlin S."/>
            <person name="Kingan S."/>
            <person name="Baybayan P."/>
            <person name="Concepcion G."/>
            <person name="Jordan M."/>
            <person name="Riva A."/>
            <person name="Barbazuk W."/>
            <person name="Harkins T."/>
        </authorList>
    </citation>
    <scope>NUCLEOTIDE SEQUENCE [LARGE SCALE GENOMIC DNA]</scope>
    <source>
        <strain evidence="3">cv. Jamaican Lion 4</strain>
        <tissue evidence="2">Leaf</tissue>
    </source>
</reference>
<dbReference type="InterPro" id="IPR009818">
    <property type="entry name" value="PAM2_motif"/>
</dbReference>
<sequence length="93" mass="10716">MAQAQPERSKDGNFKETSSPRFRFNAQAPEFVPRSQTQMSVSGYFYPCFHFPDWVYVGDSEPPSYWISNPDTTPHSKNVLPDELQQKIIKQAC</sequence>
<evidence type="ECO:0000256" key="1">
    <source>
        <dbReference type="SAM" id="MobiDB-lite"/>
    </source>
</evidence>
<comment type="caution">
    <text evidence="2">The sequence shown here is derived from an EMBL/GenBank/DDBJ whole genome shotgun (WGS) entry which is preliminary data.</text>
</comment>
<feature type="region of interest" description="Disordered" evidence="1">
    <location>
        <begin position="1"/>
        <end position="29"/>
    </location>
</feature>